<feature type="domain" description="Carboxymuconolactone decarboxylase-like" evidence="1">
    <location>
        <begin position="111"/>
        <end position="191"/>
    </location>
</feature>
<dbReference type="InterPro" id="IPR052512">
    <property type="entry name" value="4CMD/NDH-1_regulator"/>
</dbReference>
<dbReference type="InterPro" id="IPR029032">
    <property type="entry name" value="AhpD-like"/>
</dbReference>
<dbReference type="Pfam" id="PF02627">
    <property type="entry name" value="CMD"/>
    <property type="match status" value="1"/>
</dbReference>
<keyword evidence="3" id="KW-1185">Reference proteome</keyword>
<dbReference type="InterPro" id="IPR003779">
    <property type="entry name" value="CMD-like"/>
</dbReference>
<reference evidence="3" key="1">
    <citation type="submission" date="2015-11" db="EMBL/GenBank/DDBJ databases">
        <authorList>
            <person name="Varghese N."/>
        </authorList>
    </citation>
    <scope>NUCLEOTIDE SEQUENCE [LARGE SCALE GENOMIC DNA]</scope>
    <source>
        <strain evidence="3">JGI-23</strain>
    </source>
</reference>
<gene>
    <name evidence="2" type="ORF">JGI23_00402</name>
</gene>
<dbReference type="AlphaFoldDB" id="A0A0P1MR08"/>
<dbReference type="Proteomes" id="UP000199197">
    <property type="component" value="Unassembled WGS sequence"/>
</dbReference>
<name>A0A0P1MR08_9BACT</name>
<dbReference type="OrthoDB" id="9812754at2"/>
<dbReference type="GO" id="GO:0051920">
    <property type="term" value="F:peroxiredoxin activity"/>
    <property type="evidence" value="ECO:0007669"/>
    <property type="project" value="InterPro"/>
</dbReference>
<dbReference type="RefSeq" id="WP_092347685.1">
    <property type="nucleotide sequence ID" value="NZ_CZVW01000003.1"/>
</dbReference>
<dbReference type="PANTHER" id="PTHR33570:SF2">
    <property type="entry name" value="CARBOXYMUCONOLACTONE DECARBOXYLASE-LIKE DOMAIN-CONTAINING PROTEIN"/>
    <property type="match status" value="1"/>
</dbReference>
<protein>
    <submittedName>
        <fullName evidence="2">4-carboxymuconolactone decarboxylase</fullName>
    </submittedName>
</protein>
<dbReference type="SUPFAM" id="SSF69118">
    <property type="entry name" value="AhpD-like"/>
    <property type="match status" value="1"/>
</dbReference>
<sequence length="194" mass="21805">MSDDLKFLARIVSAVSLGKARKLKDEISKALSSGVDPQKIEEAILQCYLFAGFPAVIEGFTVLRKFTNGNSVASEYDVEKFYSNGIETCKKVYGKNFEKLVQNMKSLHPELFEWMIIEGYGKVLSRDILSLKERELLNVAILTSLGWKRQLLSHLKGALNTGAEFKELSKLIETISDICGKTKINKARKIIKLI</sequence>
<dbReference type="PANTHER" id="PTHR33570">
    <property type="entry name" value="4-CARBOXYMUCONOLACTONE DECARBOXYLASE FAMILY PROTEIN"/>
    <property type="match status" value="1"/>
</dbReference>
<evidence type="ECO:0000313" key="2">
    <source>
        <dbReference type="EMBL" id="CUS97981.1"/>
    </source>
</evidence>
<organism evidence="2 3">
    <name type="scientific">Candidatus Chryseopegocella kryptomonas</name>
    <dbReference type="NCBI Taxonomy" id="1633643"/>
    <lineage>
        <taxon>Bacteria</taxon>
        <taxon>Pseudomonadati</taxon>
        <taxon>Candidatus Kryptoniota</taxon>
        <taxon>Candidatus Chryseopegocella</taxon>
    </lineage>
</organism>
<proteinExistence type="predicted"/>
<accession>A0A0P1MR08</accession>
<dbReference type="Gene3D" id="1.20.1290.10">
    <property type="entry name" value="AhpD-like"/>
    <property type="match status" value="1"/>
</dbReference>
<evidence type="ECO:0000259" key="1">
    <source>
        <dbReference type="Pfam" id="PF02627"/>
    </source>
</evidence>
<dbReference type="EMBL" id="CZVW01000003">
    <property type="protein sequence ID" value="CUS97981.1"/>
    <property type="molecule type" value="Genomic_DNA"/>
</dbReference>
<evidence type="ECO:0000313" key="3">
    <source>
        <dbReference type="Proteomes" id="UP000199197"/>
    </source>
</evidence>